<dbReference type="EMBL" id="JBBAXC010000020">
    <property type="protein sequence ID" value="MEI5909131.1"/>
    <property type="molecule type" value="Genomic_DNA"/>
</dbReference>
<keyword evidence="2" id="KW-1185">Reference proteome</keyword>
<proteinExistence type="predicted"/>
<evidence type="ECO:0000313" key="2">
    <source>
        <dbReference type="Proteomes" id="UP001312865"/>
    </source>
</evidence>
<organism evidence="1 2">
    <name type="scientific">Bacillus spongiae</name>
    <dbReference type="NCBI Taxonomy" id="2683610"/>
    <lineage>
        <taxon>Bacteria</taxon>
        <taxon>Bacillati</taxon>
        <taxon>Bacillota</taxon>
        <taxon>Bacilli</taxon>
        <taxon>Bacillales</taxon>
        <taxon>Bacillaceae</taxon>
        <taxon>Bacillus</taxon>
    </lineage>
</organism>
<accession>A0ABU8HJ00</accession>
<protein>
    <submittedName>
        <fullName evidence="1">Uncharacterized protein</fullName>
    </submittedName>
</protein>
<comment type="caution">
    <text evidence="1">The sequence shown here is derived from an EMBL/GenBank/DDBJ whole genome shotgun (WGS) entry which is preliminary data.</text>
</comment>
<sequence>MSDYVLSIQELITWKKTYDPFNLRIYVYGTINPDQSISVISTSTLSLALQCCENNLQGPDQELPKPFPSLLKLPLTNQETIIWVRHSNRESPSIKVSFTKRQIRIRAISSYAPILTKAEAYKVVASFIFKETDRKVCYLVDRDQGKTLLHSGRRYINLHKQKL</sequence>
<dbReference type="RefSeq" id="WP_336588577.1">
    <property type="nucleotide sequence ID" value="NZ_JBBAXC010000020.1"/>
</dbReference>
<dbReference type="Proteomes" id="UP001312865">
    <property type="component" value="Unassembled WGS sequence"/>
</dbReference>
<gene>
    <name evidence="1" type="ORF">WAK64_18940</name>
</gene>
<name>A0ABU8HJ00_9BACI</name>
<reference evidence="1 2" key="1">
    <citation type="journal article" date="2018" name="J. Microbiol.">
        <title>Bacillus spongiae sp. nov., isolated from sponge of Jeju Island.</title>
        <authorList>
            <person name="Lee G.E."/>
            <person name="Im W.T."/>
            <person name="Park J.S."/>
        </authorList>
    </citation>
    <scope>NUCLEOTIDE SEQUENCE [LARGE SCALE GENOMIC DNA]</scope>
    <source>
        <strain evidence="1 2">135PIL107-10</strain>
    </source>
</reference>
<evidence type="ECO:0000313" key="1">
    <source>
        <dbReference type="EMBL" id="MEI5909131.1"/>
    </source>
</evidence>